<dbReference type="InterPro" id="IPR052544">
    <property type="entry name" value="Bacteriocin_Proc_Enz"/>
</dbReference>
<dbReference type="Proteomes" id="UP000286773">
    <property type="component" value="Unassembled WGS sequence"/>
</dbReference>
<dbReference type="OrthoDB" id="9801593at2"/>
<keyword evidence="3" id="KW-1185">Reference proteome</keyword>
<name>A0A430ALE5_9ENTE</name>
<dbReference type="Gene3D" id="3.40.109.10">
    <property type="entry name" value="NADH Oxidase"/>
    <property type="match status" value="1"/>
</dbReference>
<dbReference type="InterPro" id="IPR020051">
    <property type="entry name" value="SagB-type_dehydrogenase"/>
</dbReference>
<dbReference type="EMBL" id="NGKC01000029">
    <property type="protein sequence ID" value="RSU08919.1"/>
    <property type="molecule type" value="Genomic_DNA"/>
</dbReference>
<protein>
    <submittedName>
        <fullName evidence="2">Dehydrogenase</fullName>
    </submittedName>
</protein>
<dbReference type="Pfam" id="PF00881">
    <property type="entry name" value="Nitroreductase"/>
    <property type="match status" value="1"/>
</dbReference>
<evidence type="ECO:0000313" key="2">
    <source>
        <dbReference type="EMBL" id="RSU08919.1"/>
    </source>
</evidence>
<dbReference type="InterPro" id="IPR029479">
    <property type="entry name" value="Nitroreductase"/>
</dbReference>
<dbReference type="SUPFAM" id="SSF55469">
    <property type="entry name" value="FMN-dependent nitroreductase-like"/>
    <property type="match status" value="1"/>
</dbReference>
<dbReference type="GO" id="GO:0016491">
    <property type="term" value="F:oxidoreductase activity"/>
    <property type="evidence" value="ECO:0007669"/>
    <property type="project" value="InterPro"/>
</dbReference>
<reference evidence="2 3" key="1">
    <citation type="submission" date="2017-05" db="EMBL/GenBank/DDBJ databases">
        <title>Vagococcus spp. assemblies.</title>
        <authorList>
            <person name="Gulvik C.A."/>
        </authorList>
    </citation>
    <scope>NUCLEOTIDE SEQUENCE [LARGE SCALE GENOMIC DNA]</scope>
    <source>
        <strain evidence="2 3">LMG 24798</strain>
    </source>
</reference>
<dbReference type="PANTHER" id="PTHR43745:SF2">
    <property type="entry name" value="NITROREDUCTASE MJ1384-RELATED"/>
    <property type="match status" value="1"/>
</dbReference>
<dbReference type="InterPro" id="IPR000415">
    <property type="entry name" value="Nitroreductase-like"/>
</dbReference>
<proteinExistence type="predicted"/>
<evidence type="ECO:0000313" key="3">
    <source>
        <dbReference type="Proteomes" id="UP000286773"/>
    </source>
</evidence>
<gene>
    <name evidence="2" type="ORF">CBF27_13885</name>
</gene>
<dbReference type="RefSeq" id="WP_126815302.1">
    <property type="nucleotide sequence ID" value="NZ_NGKC01000029.1"/>
</dbReference>
<accession>A0A430ALE5</accession>
<sequence>MIDFEKKGFFNIHTLLTKDDENLSNNDNKHIYSQMMFGSTTSPMLSYLLNLNKQNLNDFKSIMFYNESNLASLINEAKEAEELLDKDTIDLSKTSKKIKTQFSKVLEKRHSTREFVYELMDFGTFSTIIKFSFGLGSRQLVYDDLIATTRHYSSGGGLYPIDIYLYINNVSGISKGIYKYQPYSHSLYPLDIENVDSTYFFVGDNIDVINMNFCVFFEYSINKNFVKYGELSLLNTLVELGGISHNFDLVCQSMDFTSCPIAGFNKSVIEKLLYLDGVNDHIVFTNICGKE</sequence>
<organism evidence="2 3">
    <name type="scientific">Vagococcus acidifermentans</name>
    <dbReference type="NCBI Taxonomy" id="564710"/>
    <lineage>
        <taxon>Bacteria</taxon>
        <taxon>Bacillati</taxon>
        <taxon>Bacillota</taxon>
        <taxon>Bacilli</taxon>
        <taxon>Lactobacillales</taxon>
        <taxon>Enterococcaceae</taxon>
        <taxon>Vagococcus</taxon>
    </lineage>
</organism>
<feature type="domain" description="Nitroreductase" evidence="1">
    <location>
        <begin position="107"/>
        <end position="289"/>
    </location>
</feature>
<evidence type="ECO:0000259" key="1">
    <source>
        <dbReference type="Pfam" id="PF00881"/>
    </source>
</evidence>
<dbReference type="CDD" id="cd02142">
    <property type="entry name" value="McbC_SagB-like_oxidoreductase"/>
    <property type="match status" value="1"/>
</dbReference>
<dbReference type="NCBIfam" id="TIGR03605">
    <property type="entry name" value="antibiot_sagB"/>
    <property type="match status" value="1"/>
</dbReference>
<comment type="caution">
    <text evidence="2">The sequence shown here is derived from an EMBL/GenBank/DDBJ whole genome shotgun (WGS) entry which is preliminary data.</text>
</comment>
<dbReference type="PANTHER" id="PTHR43745">
    <property type="entry name" value="NITROREDUCTASE MJ1384-RELATED"/>
    <property type="match status" value="1"/>
</dbReference>
<dbReference type="AlphaFoldDB" id="A0A430ALE5"/>